<organism evidence="1 2">
    <name type="scientific">Portunus trituberculatus</name>
    <name type="common">Swimming crab</name>
    <name type="synonym">Neptunus trituberculatus</name>
    <dbReference type="NCBI Taxonomy" id="210409"/>
    <lineage>
        <taxon>Eukaryota</taxon>
        <taxon>Metazoa</taxon>
        <taxon>Ecdysozoa</taxon>
        <taxon>Arthropoda</taxon>
        <taxon>Crustacea</taxon>
        <taxon>Multicrustacea</taxon>
        <taxon>Malacostraca</taxon>
        <taxon>Eumalacostraca</taxon>
        <taxon>Eucarida</taxon>
        <taxon>Decapoda</taxon>
        <taxon>Pleocyemata</taxon>
        <taxon>Brachyura</taxon>
        <taxon>Eubrachyura</taxon>
        <taxon>Portunoidea</taxon>
        <taxon>Portunidae</taxon>
        <taxon>Portuninae</taxon>
        <taxon>Portunus</taxon>
    </lineage>
</organism>
<gene>
    <name evidence="1" type="ORF">E2C01_045080</name>
</gene>
<reference evidence="1 2" key="1">
    <citation type="submission" date="2019-05" db="EMBL/GenBank/DDBJ databases">
        <title>Another draft genome of Portunus trituberculatus and its Hox gene families provides insights of decapod evolution.</title>
        <authorList>
            <person name="Jeong J.-H."/>
            <person name="Song I."/>
            <person name="Kim S."/>
            <person name="Choi T."/>
            <person name="Kim D."/>
            <person name="Ryu S."/>
            <person name="Kim W."/>
        </authorList>
    </citation>
    <scope>NUCLEOTIDE SEQUENCE [LARGE SCALE GENOMIC DNA]</scope>
    <source>
        <tissue evidence="1">Muscle</tissue>
    </source>
</reference>
<proteinExistence type="predicted"/>
<name>A0A5B7G116_PORTR</name>
<accession>A0A5B7G116</accession>
<dbReference type="EMBL" id="VSRR010010050">
    <property type="protein sequence ID" value="MPC51235.1"/>
    <property type="molecule type" value="Genomic_DNA"/>
</dbReference>
<evidence type="ECO:0000313" key="2">
    <source>
        <dbReference type="Proteomes" id="UP000324222"/>
    </source>
</evidence>
<comment type="caution">
    <text evidence="1">The sequence shown here is derived from an EMBL/GenBank/DDBJ whole genome shotgun (WGS) entry which is preliminary data.</text>
</comment>
<protein>
    <submittedName>
        <fullName evidence="1">Uncharacterized protein</fullName>
    </submittedName>
</protein>
<dbReference type="AlphaFoldDB" id="A0A5B7G116"/>
<evidence type="ECO:0000313" key="1">
    <source>
        <dbReference type="EMBL" id="MPC51235.1"/>
    </source>
</evidence>
<sequence length="108" mass="11559">MDGVSSGRAVKWAAGRGCGKKRGVGEKVGRGVTFSRRDQKLFIHLMSLCTARLRNPGDATLAGVGRRGTCNSHYILPALGHAAHLAPRVQVRRARIGWVAGVGGIEEW</sequence>
<keyword evidence="2" id="KW-1185">Reference proteome</keyword>
<dbReference type="Proteomes" id="UP000324222">
    <property type="component" value="Unassembled WGS sequence"/>
</dbReference>